<accession>A0A1T4V1H8</accession>
<evidence type="ECO:0000313" key="2">
    <source>
        <dbReference type="Proteomes" id="UP000242432"/>
    </source>
</evidence>
<name>A0A1T4V1H8_9GAMM</name>
<organism evidence="1 2">
    <name type="scientific">Succinivibrio dextrinosolvens DSM 3072</name>
    <dbReference type="NCBI Taxonomy" id="1123324"/>
    <lineage>
        <taxon>Bacteria</taxon>
        <taxon>Pseudomonadati</taxon>
        <taxon>Pseudomonadota</taxon>
        <taxon>Gammaproteobacteria</taxon>
        <taxon>Aeromonadales</taxon>
        <taxon>Succinivibrionaceae</taxon>
        <taxon>Succinivibrio</taxon>
    </lineage>
</organism>
<gene>
    <name evidence="1" type="ORF">SAMN02745213_00538</name>
</gene>
<dbReference type="EMBL" id="FUXX01000005">
    <property type="protein sequence ID" value="SKA58789.1"/>
    <property type="molecule type" value="Genomic_DNA"/>
</dbReference>
<proteinExistence type="predicted"/>
<dbReference type="AlphaFoldDB" id="A0A1T4V1H8"/>
<keyword evidence="2" id="KW-1185">Reference proteome</keyword>
<dbReference type="Proteomes" id="UP000242432">
    <property type="component" value="Unassembled WGS sequence"/>
</dbReference>
<evidence type="ECO:0000313" key="1">
    <source>
        <dbReference type="EMBL" id="SKA58789.1"/>
    </source>
</evidence>
<dbReference type="RefSeq" id="WP_078928108.1">
    <property type="nucleotide sequence ID" value="NZ_FUXX01000005.1"/>
</dbReference>
<reference evidence="2" key="1">
    <citation type="submission" date="2017-02" db="EMBL/GenBank/DDBJ databases">
        <authorList>
            <person name="Varghese N."/>
            <person name="Submissions S."/>
        </authorList>
    </citation>
    <scope>NUCLEOTIDE SEQUENCE [LARGE SCALE GENOMIC DNA]</scope>
    <source>
        <strain evidence="2">DSM 3072</strain>
    </source>
</reference>
<sequence>MTDYVFQGILANEYYVFEPEYLSYVQAPPPCAYLFTRKALAFALSIKEEKLSPAMFSEQVELSERTLNLAHKIDEYTKYCSLQDALRGLEHTEDLGIRKIAENYVQRRTDYLDVQYEGCFRGYEIYIPRMAQGGTETISMLIAIHPYHRNIYTLDGESMDVVLHELNFNKIRTEIITQPTVGHAFDIIWVAKYHGKDVLRIINADGTSEKIPRYFYVIYGTKWQLVPGEEISSLLQFLPTVEQQDQAREFVKKEGFQCACFVGVFEGLNVYNVHFMPPCYDFALAGVLQKGNHIELFDEQNSVHQKIFGQVQKLMERDRYVKPDDLEWDYKSNLKTHKLLNKYCEENEVTIQAELGHWAGMQVELAYHTLKDDSDSKTSLDNKSNTEWMYLLVSDKKVFKCPDELLPQVQQEYEPVSQDNEFKTLIMANADFKASDEEANADELINTEKLMNTKAKVYEAENGCKTVLNYLNQNYSPKLTEKEALSLLDKITSFPYGQTKEGIAKDLAAVTLARKKFKQKYEEKVDSTTLNYLAKRRFPYEGLFFDFKDTDFE</sequence>
<protein>
    <submittedName>
        <fullName evidence="1">Uncharacterized protein</fullName>
    </submittedName>
</protein>